<proteinExistence type="predicted"/>
<dbReference type="PANTHER" id="PTHR12618:SF20">
    <property type="entry name" value="PHD AND RING FINGER DOMAIN-CONTAINING PROTEIN 1"/>
    <property type="match status" value="1"/>
</dbReference>
<keyword evidence="1" id="KW-0479">Metal-binding</keyword>
<evidence type="ECO:0000256" key="5">
    <source>
        <dbReference type="SAM" id="MobiDB-lite"/>
    </source>
</evidence>
<dbReference type="InterPro" id="IPR019786">
    <property type="entry name" value="Zinc_finger_PHD-type_CS"/>
</dbReference>
<dbReference type="SMART" id="SM00249">
    <property type="entry name" value="PHD"/>
    <property type="match status" value="1"/>
</dbReference>
<dbReference type="WBParaSite" id="nRc.2.0.1.t42193-RA">
    <property type="protein sequence ID" value="nRc.2.0.1.t42193-RA"/>
    <property type="gene ID" value="nRc.2.0.1.g42193"/>
</dbReference>
<dbReference type="Proteomes" id="UP000887565">
    <property type="component" value="Unplaced"/>
</dbReference>
<dbReference type="PANTHER" id="PTHR12618">
    <property type="entry name" value="PHD AND RING FINGER DOMAIN-CONTAINING PROTEIN 1"/>
    <property type="match status" value="1"/>
</dbReference>
<dbReference type="InterPro" id="IPR013083">
    <property type="entry name" value="Znf_RING/FYVE/PHD"/>
</dbReference>
<dbReference type="PROSITE" id="PS50016">
    <property type="entry name" value="ZF_PHD_2"/>
    <property type="match status" value="1"/>
</dbReference>
<dbReference type="SUPFAM" id="SSF57903">
    <property type="entry name" value="FYVE/PHD zinc finger"/>
    <property type="match status" value="1"/>
</dbReference>
<dbReference type="SMART" id="SM00184">
    <property type="entry name" value="RING"/>
    <property type="match status" value="2"/>
</dbReference>
<protein>
    <submittedName>
        <fullName evidence="9">PHD and RING finger domain-containing protein 1</fullName>
    </submittedName>
</protein>
<evidence type="ECO:0000259" key="6">
    <source>
        <dbReference type="PROSITE" id="PS50016"/>
    </source>
</evidence>
<evidence type="ECO:0000256" key="1">
    <source>
        <dbReference type="ARBA" id="ARBA00022723"/>
    </source>
</evidence>
<feature type="compositionally biased region" description="Basic residues" evidence="5">
    <location>
        <begin position="245"/>
        <end position="300"/>
    </location>
</feature>
<feature type="region of interest" description="Disordered" evidence="5">
    <location>
        <begin position="232"/>
        <end position="310"/>
    </location>
</feature>
<dbReference type="PROSITE" id="PS50089">
    <property type="entry name" value="ZF_RING_2"/>
    <property type="match status" value="1"/>
</dbReference>
<dbReference type="Pfam" id="PF13639">
    <property type="entry name" value="zf-RING_2"/>
    <property type="match status" value="1"/>
</dbReference>
<accession>A0A915KTT9</accession>
<dbReference type="InterPro" id="IPR017907">
    <property type="entry name" value="Znf_RING_CS"/>
</dbReference>
<evidence type="ECO:0000256" key="4">
    <source>
        <dbReference type="PROSITE-ProRule" id="PRU00175"/>
    </source>
</evidence>
<keyword evidence="8" id="KW-1185">Reference proteome</keyword>
<dbReference type="InterPro" id="IPR019787">
    <property type="entry name" value="Znf_PHD-finger"/>
</dbReference>
<dbReference type="Gene3D" id="3.30.40.10">
    <property type="entry name" value="Zinc/RING finger domain, C3HC4 (zinc finger)"/>
    <property type="match status" value="2"/>
</dbReference>
<feature type="region of interest" description="Disordered" evidence="5">
    <location>
        <begin position="370"/>
        <end position="395"/>
    </location>
</feature>
<evidence type="ECO:0000256" key="2">
    <source>
        <dbReference type="ARBA" id="ARBA00022771"/>
    </source>
</evidence>
<dbReference type="SUPFAM" id="SSF57850">
    <property type="entry name" value="RING/U-box"/>
    <property type="match status" value="1"/>
</dbReference>
<dbReference type="InterPro" id="IPR047157">
    <property type="entry name" value="PHRF1/Atg35"/>
</dbReference>
<dbReference type="PROSITE" id="PS00518">
    <property type="entry name" value="ZF_RING_1"/>
    <property type="match status" value="1"/>
</dbReference>
<dbReference type="AlphaFoldDB" id="A0A915KTT9"/>
<dbReference type="InterPro" id="IPR011011">
    <property type="entry name" value="Znf_FYVE_PHD"/>
</dbReference>
<feature type="region of interest" description="Disordered" evidence="5">
    <location>
        <begin position="186"/>
        <end position="218"/>
    </location>
</feature>
<feature type="domain" description="PHD-type" evidence="6">
    <location>
        <begin position="98"/>
        <end position="148"/>
    </location>
</feature>
<dbReference type="CDD" id="cd15536">
    <property type="entry name" value="PHD_PHRF1"/>
    <property type="match status" value="1"/>
</dbReference>
<feature type="domain" description="RING-type" evidence="7">
    <location>
        <begin position="20"/>
        <end position="61"/>
    </location>
</feature>
<evidence type="ECO:0000313" key="9">
    <source>
        <dbReference type="WBParaSite" id="nRc.2.0.1.t42193-RA"/>
    </source>
</evidence>
<organism evidence="8 9">
    <name type="scientific">Romanomermis culicivorax</name>
    <name type="common">Nematode worm</name>
    <dbReference type="NCBI Taxonomy" id="13658"/>
    <lineage>
        <taxon>Eukaryota</taxon>
        <taxon>Metazoa</taxon>
        <taxon>Ecdysozoa</taxon>
        <taxon>Nematoda</taxon>
        <taxon>Enoplea</taxon>
        <taxon>Dorylaimia</taxon>
        <taxon>Mermithida</taxon>
        <taxon>Mermithoidea</taxon>
        <taxon>Mermithidae</taxon>
        <taxon>Romanomermis</taxon>
    </lineage>
</organism>
<evidence type="ECO:0000256" key="3">
    <source>
        <dbReference type="ARBA" id="ARBA00022833"/>
    </source>
</evidence>
<keyword evidence="2 4" id="KW-0863">Zinc-finger</keyword>
<evidence type="ECO:0000259" key="7">
    <source>
        <dbReference type="PROSITE" id="PS50089"/>
    </source>
</evidence>
<dbReference type="InterPro" id="IPR001841">
    <property type="entry name" value="Znf_RING"/>
</dbReference>
<feature type="compositionally biased region" description="Acidic residues" evidence="5">
    <location>
        <begin position="370"/>
        <end position="380"/>
    </location>
</feature>
<name>A0A915KTT9_ROMCU</name>
<reference evidence="9" key="1">
    <citation type="submission" date="2022-11" db="UniProtKB">
        <authorList>
            <consortium name="WormBaseParasite"/>
        </authorList>
    </citation>
    <scope>IDENTIFICATION</scope>
</reference>
<dbReference type="InterPro" id="IPR001965">
    <property type="entry name" value="Znf_PHD"/>
</dbReference>
<keyword evidence="3" id="KW-0862">Zinc</keyword>
<dbReference type="Pfam" id="PF00628">
    <property type="entry name" value="PHD"/>
    <property type="match status" value="1"/>
</dbReference>
<dbReference type="GO" id="GO:0008270">
    <property type="term" value="F:zinc ion binding"/>
    <property type="evidence" value="ECO:0007669"/>
    <property type="project" value="UniProtKB-KW"/>
</dbReference>
<evidence type="ECO:0000313" key="8">
    <source>
        <dbReference type="Proteomes" id="UP000887565"/>
    </source>
</evidence>
<sequence length="714" mass="79391">MSEDENIPGTSHRHANKETCAICLNNFTNQEIGKPETCDHTFCLDCIIEWSAVTNTCPIDRIQFRSICVKHNLIGKILKKVPVKVKHNENDELLDEDRTFCEICGQANREDRLLLCDGCDKGFHLECLTPPLQDIPVDEWFCAHCAPRYKQRIEMLGPEINESFLARGQLNELGTVSPTCLAIKYSSEEDDEEESSNSIQSVDDEGDEGLPNGFNSGDYLFSSDDDNDDILYSLTDENLPSASSPRKRRIVSRTTRRRKTRRCRKSSSKKRIEKSKKGRRRKGRRRRKSKKGRKKSALRRTHSEGEIDDQLSENAKIRGRLASTLNIVVPSKKEVGASLVPKVREPYKEPTVLPGPKLSLLGNNYDLLDFDDGTSSEDDSGLVQEANREQEKKCESLPNDDILASIMADQNLLHTPSSSIVIRSDGSLEAKSALHAGKVVSPPAVLIDIQEAPKNPLAAELAPSSADNLELDLKRKVPKRRSRWSDEKLITSDNAVINKHIVHHMEQRENYTANIDTKSSTNLYHDSPDPRARTQIRNADAKPRMDSVPPPNSIFQGSSLANVLPFTLTPTLSNAERFLIAGNQQQAAVDALLLAHVQQQQQLGRFLQPMAFANVPFTLAAATAPHQRLTLQQVLAQQQVNQTGLIAPNFIVNNLAAANVNSMLDLATFAALQQPPPPPPPLPPVATTLSNSSSAFNSRAIRKMYVEPCLPVKH</sequence>
<feature type="compositionally biased region" description="Basic and acidic residues" evidence="5">
    <location>
        <begin position="386"/>
        <end position="395"/>
    </location>
</feature>
<dbReference type="PROSITE" id="PS01359">
    <property type="entry name" value="ZF_PHD_1"/>
    <property type="match status" value="1"/>
</dbReference>